<dbReference type="Proteomes" id="UP000317316">
    <property type="component" value="Unassembled WGS sequence"/>
</dbReference>
<keyword evidence="2" id="KW-1185">Reference proteome</keyword>
<proteinExistence type="predicted"/>
<dbReference type="RefSeq" id="WP_142539864.1">
    <property type="nucleotide sequence ID" value="NZ_BMIE01000007.1"/>
</dbReference>
<dbReference type="EMBL" id="VDGH01000009">
    <property type="protein sequence ID" value="TQR11419.1"/>
    <property type="molecule type" value="Genomic_DNA"/>
</dbReference>
<reference evidence="1 2" key="1">
    <citation type="submission" date="2019-05" db="EMBL/GenBank/DDBJ databases">
        <title>Psychrobacillus vulpis sp. nov., a new species isolated from feces of a red fox that inhabits in The Tablas de Daimiel Natural Park, Albacete, Spain.</title>
        <authorList>
            <person name="Rodriguez M."/>
            <person name="Reina J.C."/>
            <person name="Bejar V."/>
            <person name="Llamas I."/>
        </authorList>
    </citation>
    <scope>NUCLEOTIDE SEQUENCE [LARGE SCALE GENOMIC DNA]</scope>
    <source>
        <strain evidence="1 2">NEAU-3TGS17</strain>
    </source>
</reference>
<evidence type="ECO:0000313" key="2">
    <source>
        <dbReference type="Proteomes" id="UP000317316"/>
    </source>
</evidence>
<dbReference type="AlphaFoldDB" id="A0A544T1U5"/>
<comment type="caution">
    <text evidence="1">The sequence shown here is derived from an EMBL/GenBank/DDBJ whole genome shotgun (WGS) entry which is preliminary data.</text>
</comment>
<evidence type="ECO:0000313" key="1">
    <source>
        <dbReference type="EMBL" id="TQR11419.1"/>
    </source>
</evidence>
<dbReference type="OrthoDB" id="2986498at2"/>
<sequence>MKIISLKKGCAQRMVKLTTRTIQEQIVLIGSQLGFQAFREYSFTNIPGMYAPRYDVVWLLNVSELNVEKVADIPLINEKYIPFAAFEIEGSTTSSKNQLGNIGNLKLSPCYFNFLVVNNAAAAKENDTYRRAIKIVRTIQKVMGERPLFLFDACMLKDLPTFSKTLIIGKSDEKLRLKGSGGEKDSIIVAKSLFNKLQQSNLQIEYDRTPDYFKWAFHLEKEFMPSKYFTLDPITFEQKPLKQDGQYFYKPKIDIAVGFQIGEGFIDFLREIAIRLKSDAIHFPLLKYLLDKQIREMYFPLLGIEIEMKESKHALGGLMNLTNFHQYGWLVAPVSMGPYIETYKHHLGMQNIEHIKLEEL</sequence>
<organism evidence="1 2">
    <name type="scientific">Psychrobacillus lasiicapitis</name>
    <dbReference type="NCBI Taxonomy" id="1636719"/>
    <lineage>
        <taxon>Bacteria</taxon>
        <taxon>Bacillati</taxon>
        <taxon>Bacillota</taxon>
        <taxon>Bacilli</taxon>
        <taxon>Bacillales</taxon>
        <taxon>Bacillaceae</taxon>
        <taxon>Psychrobacillus</taxon>
    </lineage>
</organism>
<gene>
    <name evidence="1" type="ORF">FG382_15855</name>
</gene>
<name>A0A544T1U5_9BACI</name>
<accession>A0A544T1U5</accession>
<protein>
    <submittedName>
        <fullName evidence="1">Uncharacterized protein</fullName>
    </submittedName>
</protein>